<keyword evidence="2" id="KW-1185">Reference proteome</keyword>
<dbReference type="RefSeq" id="WP_158525738.1">
    <property type="nucleotide sequence ID" value="NZ_JADIJL010000006.1"/>
</dbReference>
<dbReference type="SUPFAM" id="SSF111126">
    <property type="entry name" value="Ligand-binding domain in the NO signalling and Golgi transport"/>
    <property type="match status" value="1"/>
</dbReference>
<dbReference type="EMBL" id="QJJQ01000020">
    <property type="protein sequence ID" value="PXW81666.1"/>
    <property type="molecule type" value="Genomic_DNA"/>
</dbReference>
<name>A0A2V3VIK0_9BACI</name>
<sequence>MENKLISLATIDEFSSETIGQDIIRYVSLPQFLGHEKDTLLYFIGRNLARSIHIETIDDIFYLFGKFRWGNLELIKEKKNNITFHLMSDDVVHRLETPIDTDFRLEAGFIAESIQAIKGRPCECTETINERLYRISFKVFFTD</sequence>
<dbReference type="Pfam" id="PF10702">
    <property type="entry name" value="DUF2507"/>
    <property type="match status" value="1"/>
</dbReference>
<dbReference type="InterPro" id="IPR019642">
    <property type="entry name" value="DUF2507"/>
</dbReference>
<dbReference type="InterPro" id="IPR024096">
    <property type="entry name" value="NO_sig/Golgi_transp_ligand-bd"/>
</dbReference>
<organism evidence="1 2">
    <name type="scientific">Pseudogracilibacillus auburnensis</name>
    <dbReference type="NCBI Taxonomy" id="1494959"/>
    <lineage>
        <taxon>Bacteria</taxon>
        <taxon>Bacillati</taxon>
        <taxon>Bacillota</taxon>
        <taxon>Bacilli</taxon>
        <taxon>Bacillales</taxon>
        <taxon>Bacillaceae</taxon>
        <taxon>Pseudogracilibacillus</taxon>
    </lineage>
</organism>
<dbReference type="Gene3D" id="3.30.1380.20">
    <property type="entry name" value="Trafficking protein particle complex subunit 3"/>
    <property type="match status" value="1"/>
</dbReference>
<evidence type="ECO:0000313" key="2">
    <source>
        <dbReference type="Proteomes" id="UP000247978"/>
    </source>
</evidence>
<protein>
    <submittedName>
        <fullName evidence="1">Uncharacterized protein DUF2507</fullName>
    </submittedName>
</protein>
<comment type="caution">
    <text evidence="1">The sequence shown here is derived from an EMBL/GenBank/DDBJ whole genome shotgun (WGS) entry which is preliminary data.</text>
</comment>
<accession>A0A2V3VIK0</accession>
<dbReference type="Proteomes" id="UP000247978">
    <property type="component" value="Unassembled WGS sequence"/>
</dbReference>
<dbReference type="OrthoDB" id="2965348at2"/>
<gene>
    <name evidence="1" type="ORF">DFR56_12041</name>
</gene>
<evidence type="ECO:0000313" key="1">
    <source>
        <dbReference type="EMBL" id="PXW81666.1"/>
    </source>
</evidence>
<reference evidence="1 2" key="1">
    <citation type="submission" date="2018-05" db="EMBL/GenBank/DDBJ databases">
        <title>Genomic Encyclopedia of Type Strains, Phase IV (KMG-IV): sequencing the most valuable type-strain genomes for metagenomic binning, comparative biology and taxonomic classification.</title>
        <authorList>
            <person name="Goeker M."/>
        </authorList>
    </citation>
    <scope>NUCLEOTIDE SEQUENCE [LARGE SCALE GENOMIC DNA]</scope>
    <source>
        <strain evidence="1 2">DSM 28556</strain>
    </source>
</reference>
<dbReference type="AlphaFoldDB" id="A0A2V3VIK0"/>
<proteinExistence type="predicted"/>